<dbReference type="EMBL" id="CP016286">
    <property type="protein sequence ID" value="ANP85691.1"/>
    <property type="molecule type" value="Genomic_DNA"/>
</dbReference>
<organism evidence="1 2">
    <name type="scientific">Rhizobium leguminosarum</name>
    <dbReference type="NCBI Taxonomy" id="384"/>
    <lineage>
        <taxon>Bacteria</taxon>
        <taxon>Pseudomonadati</taxon>
        <taxon>Pseudomonadota</taxon>
        <taxon>Alphaproteobacteria</taxon>
        <taxon>Hyphomicrobiales</taxon>
        <taxon>Rhizobiaceae</taxon>
        <taxon>Rhizobium/Agrobacterium group</taxon>
        <taxon>Rhizobium</taxon>
    </lineage>
</organism>
<accession>A0A1B1C7H0</accession>
<protein>
    <submittedName>
        <fullName evidence="1">Uncharacterized protein</fullName>
    </submittedName>
</protein>
<gene>
    <name evidence="1" type="ORF">BA011_08070</name>
</gene>
<dbReference type="Proteomes" id="UP000092691">
    <property type="component" value="Chromosome"/>
</dbReference>
<dbReference type="AlphaFoldDB" id="A0A1B1C7H0"/>
<evidence type="ECO:0000313" key="2">
    <source>
        <dbReference type="Proteomes" id="UP000092691"/>
    </source>
</evidence>
<sequence>MRQFGIIEPSGNDKVWWIVDRHFWTKNGNAASVSSQIEGGDLALSRRSEVNAIDRACNRQMSAPR</sequence>
<reference evidence="1 2" key="1">
    <citation type="submission" date="2016-06" db="EMBL/GenBank/DDBJ databases">
        <title>Microsymbionts genomes from the relict species Vavilovia formosa.</title>
        <authorList>
            <person name="Chirak E."/>
            <person name="Kimeklis A."/>
            <person name="Andronov E."/>
        </authorList>
    </citation>
    <scope>NUCLEOTIDE SEQUENCE [LARGE SCALE GENOMIC DNA]</scope>
    <source>
        <strain evidence="1 2">Vaf10</strain>
    </source>
</reference>
<name>A0A1B1C7H0_RHILE</name>
<evidence type="ECO:0000313" key="1">
    <source>
        <dbReference type="EMBL" id="ANP85691.1"/>
    </source>
</evidence>
<proteinExistence type="predicted"/>